<dbReference type="Proteomes" id="UP000562492">
    <property type="component" value="Unassembled WGS sequence"/>
</dbReference>
<sequence length="267" mass="28465">MNQAIHLQAPDLLVGALLVLLAAGASWAMRLQLQRQVLWASLRMVVQLLLVGYVLRLVFQHASPAATLVVVCVMIAAAAREVAVRPHQRLAEGGNYQIAGLVVALSSLSTVILALLTAVRPEPWFDARYAIPLMGIVLGSVLNAASLGLDSFFDGVRQGRAAIEAQLALGVPFRRAMAQHTRAAIRRGLIPIINQMTAAGLITLPGIMTGQILGGMDPLEAAKYQILLLFLLTFAGGLAAAGSVLIATRALGDDRQRLRLDRLHPNA</sequence>
<name>A0ABR6RBR9_9BURK</name>
<feature type="transmembrane region" description="Helical" evidence="6">
    <location>
        <begin position="12"/>
        <end position="29"/>
    </location>
</feature>
<protein>
    <submittedName>
        <fullName evidence="7">ABC transport system permease protein</fullName>
    </submittedName>
</protein>
<feature type="transmembrane region" description="Helical" evidence="6">
    <location>
        <begin position="226"/>
        <end position="252"/>
    </location>
</feature>
<feature type="transmembrane region" description="Helical" evidence="6">
    <location>
        <begin position="129"/>
        <end position="149"/>
    </location>
</feature>
<dbReference type="Pfam" id="PF03649">
    <property type="entry name" value="UPF0014"/>
    <property type="match status" value="1"/>
</dbReference>
<dbReference type="InterPro" id="IPR005226">
    <property type="entry name" value="UPF0014_fam"/>
</dbReference>
<dbReference type="PANTHER" id="PTHR30028:SF0">
    <property type="entry name" value="PROTEIN ALUMINUM SENSITIVE 3"/>
    <property type="match status" value="1"/>
</dbReference>
<keyword evidence="5 6" id="KW-0472">Membrane</keyword>
<evidence type="ECO:0000256" key="5">
    <source>
        <dbReference type="ARBA" id="ARBA00023136"/>
    </source>
</evidence>
<comment type="similarity">
    <text evidence="2">Belongs to the UPF0014 family.</text>
</comment>
<organism evidence="7 8">
    <name type="scientific">Comamonas odontotermitis</name>
    <dbReference type="NCBI Taxonomy" id="379895"/>
    <lineage>
        <taxon>Bacteria</taxon>
        <taxon>Pseudomonadati</taxon>
        <taxon>Pseudomonadota</taxon>
        <taxon>Betaproteobacteria</taxon>
        <taxon>Burkholderiales</taxon>
        <taxon>Comamonadaceae</taxon>
        <taxon>Comamonas</taxon>
    </lineage>
</organism>
<evidence type="ECO:0000313" key="8">
    <source>
        <dbReference type="Proteomes" id="UP000562492"/>
    </source>
</evidence>
<reference evidence="7 8" key="1">
    <citation type="submission" date="2020-08" db="EMBL/GenBank/DDBJ databases">
        <title>Functional genomics of gut bacteria from endangered species of beetles.</title>
        <authorList>
            <person name="Carlos-Shanley C."/>
        </authorList>
    </citation>
    <scope>NUCLEOTIDE SEQUENCE [LARGE SCALE GENOMIC DNA]</scope>
    <source>
        <strain evidence="7 8">S00124</strain>
    </source>
</reference>
<evidence type="ECO:0000256" key="3">
    <source>
        <dbReference type="ARBA" id="ARBA00022692"/>
    </source>
</evidence>
<feature type="transmembrane region" description="Helical" evidence="6">
    <location>
        <begin position="96"/>
        <end position="117"/>
    </location>
</feature>
<feature type="transmembrane region" description="Helical" evidence="6">
    <location>
        <begin position="65"/>
        <end position="84"/>
    </location>
</feature>
<keyword evidence="4 6" id="KW-1133">Transmembrane helix</keyword>
<evidence type="ECO:0000256" key="6">
    <source>
        <dbReference type="SAM" id="Phobius"/>
    </source>
</evidence>
<evidence type="ECO:0000256" key="4">
    <source>
        <dbReference type="ARBA" id="ARBA00022989"/>
    </source>
</evidence>
<accession>A0ABR6RBR9</accession>
<keyword evidence="8" id="KW-1185">Reference proteome</keyword>
<dbReference type="EMBL" id="JACHKZ010000002">
    <property type="protein sequence ID" value="MBB6576601.1"/>
    <property type="molecule type" value="Genomic_DNA"/>
</dbReference>
<evidence type="ECO:0000313" key="7">
    <source>
        <dbReference type="EMBL" id="MBB6576601.1"/>
    </source>
</evidence>
<feature type="transmembrane region" description="Helical" evidence="6">
    <location>
        <begin position="192"/>
        <end position="214"/>
    </location>
</feature>
<gene>
    <name evidence="7" type="ORF">HNP33_000649</name>
</gene>
<comment type="caution">
    <text evidence="7">The sequence shown here is derived from an EMBL/GenBank/DDBJ whole genome shotgun (WGS) entry which is preliminary data.</text>
</comment>
<comment type="subcellular location">
    <subcellularLocation>
        <location evidence="1">Membrane</location>
        <topology evidence="1">Multi-pass membrane protein</topology>
    </subcellularLocation>
</comment>
<dbReference type="PANTHER" id="PTHR30028">
    <property type="entry name" value="UPF0014 INNER MEMBRANE PROTEIN YBBM-RELATED"/>
    <property type="match status" value="1"/>
</dbReference>
<evidence type="ECO:0000256" key="1">
    <source>
        <dbReference type="ARBA" id="ARBA00004141"/>
    </source>
</evidence>
<keyword evidence="3 6" id="KW-0812">Transmembrane</keyword>
<dbReference type="RefSeq" id="WP_184705200.1">
    <property type="nucleotide sequence ID" value="NZ_JACHKZ010000002.1"/>
</dbReference>
<proteinExistence type="inferred from homology"/>
<evidence type="ECO:0000256" key="2">
    <source>
        <dbReference type="ARBA" id="ARBA00005268"/>
    </source>
</evidence>